<dbReference type="EMBL" id="RRZB01000002">
    <property type="protein sequence ID" value="MBE0462165.1"/>
    <property type="molecule type" value="Genomic_DNA"/>
</dbReference>
<keyword evidence="7" id="KW-1185">Reference proteome</keyword>
<sequence length="317" mass="34853">MVALRGIESFVKAVEAGSIAGGARLLGISPAAASQNISRLENHLGVRLLTRTTRSLALTENGSAYYAKVRELVQELELASQAVNALNSAPKGRLRIASTGAFARHILAPMIPAFNRRYPDLTVELNIADRNVDHIAESVDASIRIRHALEDGLVARPIARVPSLFCAAPSYLKRAGYPRTLEQLKEHDCLVFRFPLDGRYLGWGFVRNGIRFDAPVNARMISDDIDALAQMAVEGGGITRLAAFIAEPLIANGKLVALFTQKPVTSETITSALEADAQVEIEPLEFYLCVRHRRELTPKVRAFSQFLTETLPERWRA</sequence>
<proteinExistence type="inferred from homology"/>
<dbReference type="Proteomes" id="UP001645038">
    <property type="component" value="Unassembled WGS sequence"/>
</dbReference>
<evidence type="ECO:0000256" key="3">
    <source>
        <dbReference type="ARBA" id="ARBA00023125"/>
    </source>
</evidence>
<reference evidence="6 7" key="1">
    <citation type="submission" date="2020-07" db="EMBL/GenBank/DDBJ databases">
        <title>Halophilic bacteria isolated from french cheeses.</title>
        <authorList>
            <person name="Kothe C.I."/>
            <person name="Farah-Kraiem B."/>
            <person name="Renault P."/>
            <person name="Dridi B."/>
        </authorList>
    </citation>
    <scope>NUCLEOTIDE SEQUENCE [LARGE SCALE GENOMIC DNA]</scope>
    <source>
        <strain evidence="6 7">FME20</strain>
    </source>
</reference>
<dbReference type="SUPFAM" id="SSF53850">
    <property type="entry name" value="Periplasmic binding protein-like II"/>
    <property type="match status" value="1"/>
</dbReference>
<dbReference type="Pfam" id="PF00126">
    <property type="entry name" value="HTH_1"/>
    <property type="match status" value="1"/>
</dbReference>
<organism evidence="6 7">
    <name type="scientific">Halomonas colorata</name>
    <dbReference type="NCBI Taxonomy" id="2742615"/>
    <lineage>
        <taxon>Bacteria</taxon>
        <taxon>Pseudomonadati</taxon>
        <taxon>Pseudomonadota</taxon>
        <taxon>Gammaproteobacteria</taxon>
        <taxon>Oceanospirillales</taxon>
        <taxon>Halomonadaceae</taxon>
        <taxon>Halomonas</taxon>
    </lineage>
</organism>
<dbReference type="InterPro" id="IPR036388">
    <property type="entry name" value="WH-like_DNA-bd_sf"/>
</dbReference>
<feature type="domain" description="HTH lysR-type" evidence="5">
    <location>
        <begin position="1"/>
        <end position="59"/>
    </location>
</feature>
<dbReference type="PANTHER" id="PTHR30537:SF17">
    <property type="entry name" value="LYSR-FAMILY REGULATORY PROTEIN"/>
    <property type="match status" value="1"/>
</dbReference>
<evidence type="ECO:0000259" key="5">
    <source>
        <dbReference type="PROSITE" id="PS50931"/>
    </source>
</evidence>
<dbReference type="SUPFAM" id="SSF46785">
    <property type="entry name" value="Winged helix' DNA-binding domain"/>
    <property type="match status" value="1"/>
</dbReference>
<evidence type="ECO:0000313" key="6">
    <source>
        <dbReference type="EMBL" id="MBE0462165.1"/>
    </source>
</evidence>
<dbReference type="InterPro" id="IPR005119">
    <property type="entry name" value="LysR_subst-bd"/>
</dbReference>
<dbReference type="Gene3D" id="1.10.10.10">
    <property type="entry name" value="Winged helix-like DNA-binding domain superfamily/Winged helix DNA-binding domain"/>
    <property type="match status" value="1"/>
</dbReference>
<dbReference type="Pfam" id="PF03466">
    <property type="entry name" value="LysR_substrate"/>
    <property type="match status" value="1"/>
</dbReference>
<dbReference type="InterPro" id="IPR058163">
    <property type="entry name" value="LysR-type_TF_proteobact-type"/>
</dbReference>
<dbReference type="InterPro" id="IPR036390">
    <property type="entry name" value="WH_DNA-bd_sf"/>
</dbReference>
<dbReference type="PROSITE" id="PS50931">
    <property type="entry name" value="HTH_LYSR"/>
    <property type="match status" value="1"/>
</dbReference>
<dbReference type="RefSeq" id="WP_192536683.1">
    <property type="nucleotide sequence ID" value="NZ_RRZB01000002.1"/>
</dbReference>
<keyword evidence="2" id="KW-0805">Transcription regulation</keyword>
<evidence type="ECO:0000313" key="7">
    <source>
        <dbReference type="Proteomes" id="UP001645038"/>
    </source>
</evidence>
<gene>
    <name evidence="6" type="ORF">EI547_01660</name>
</gene>
<evidence type="ECO:0000256" key="2">
    <source>
        <dbReference type="ARBA" id="ARBA00023015"/>
    </source>
</evidence>
<dbReference type="CDD" id="cd08422">
    <property type="entry name" value="PBP2_CrgA_like"/>
    <property type="match status" value="1"/>
</dbReference>
<dbReference type="InterPro" id="IPR000847">
    <property type="entry name" value="LysR_HTH_N"/>
</dbReference>
<dbReference type="PANTHER" id="PTHR30537">
    <property type="entry name" value="HTH-TYPE TRANSCRIPTIONAL REGULATOR"/>
    <property type="match status" value="1"/>
</dbReference>
<dbReference type="Gene3D" id="3.40.190.290">
    <property type="match status" value="1"/>
</dbReference>
<keyword evidence="4" id="KW-0804">Transcription</keyword>
<evidence type="ECO:0000256" key="4">
    <source>
        <dbReference type="ARBA" id="ARBA00023163"/>
    </source>
</evidence>
<accession>A0ABR9FU43</accession>
<evidence type="ECO:0000256" key="1">
    <source>
        <dbReference type="ARBA" id="ARBA00009437"/>
    </source>
</evidence>
<keyword evidence="3" id="KW-0238">DNA-binding</keyword>
<comment type="caution">
    <text evidence="6">The sequence shown here is derived from an EMBL/GenBank/DDBJ whole genome shotgun (WGS) entry which is preliminary data.</text>
</comment>
<name>A0ABR9FU43_9GAMM</name>
<comment type="similarity">
    <text evidence="1">Belongs to the LysR transcriptional regulatory family.</text>
</comment>
<protein>
    <submittedName>
        <fullName evidence="6">LysR family transcriptional regulator</fullName>
    </submittedName>
</protein>